<dbReference type="EMBL" id="FWXH01000005">
    <property type="protein sequence ID" value="SMC23338.1"/>
    <property type="molecule type" value="Genomic_DNA"/>
</dbReference>
<evidence type="ECO:0000313" key="21">
    <source>
        <dbReference type="Proteomes" id="UP000192468"/>
    </source>
</evidence>
<keyword evidence="14 17" id="KW-0324">Glycolysis</keyword>
<evidence type="ECO:0000256" key="10">
    <source>
        <dbReference type="ARBA" id="ARBA00022777"/>
    </source>
</evidence>
<keyword evidence="13" id="KW-0630">Potassium</keyword>
<dbReference type="GO" id="GO:0004743">
    <property type="term" value="F:pyruvate kinase activity"/>
    <property type="evidence" value="ECO:0007669"/>
    <property type="project" value="UniProtKB-UniRule"/>
</dbReference>
<dbReference type="SUPFAM" id="SSF50800">
    <property type="entry name" value="PK beta-barrel domain-like"/>
    <property type="match status" value="1"/>
</dbReference>
<dbReference type="GO" id="GO:0030955">
    <property type="term" value="F:potassium ion binding"/>
    <property type="evidence" value="ECO:0007669"/>
    <property type="project" value="UniProtKB-UniRule"/>
</dbReference>
<dbReference type="GO" id="GO:0000287">
    <property type="term" value="F:magnesium ion binding"/>
    <property type="evidence" value="ECO:0007669"/>
    <property type="project" value="UniProtKB-UniRule"/>
</dbReference>
<dbReference type="UniPathway" id="UPA00109">
    <property type="reaction ID" value="UER00188"/>
</dbReference>
<evidence type="ECO:0000256" key="4">
    <source>
        <dbReference type="ARBA" id="ARBA00008663"/>
    </source>
</evidence>
<dbReference type="OrthoDB" id="9812123at2"/>
<evidence type="ECO:0000313" key="20">
    <source>
        <dbReference type="EMBL" id="SMC23338.1"/>
    </source>
</evidence>
<dbReference type="Pfam" id="PF00224">
    <property type="entry name" value="PK"/>
    <property type="match status" value="1"/>
</dbReference>
<dbReference type="STRING" id="1121291.SAMN02745134_01887"/>
<keyword evidence="21" id="KW-1185">Reference proteome</keyword>
<feature type="domain" description="Pyruvate kinase barrel" evidence="18">
    <location>
        <begin position="1"/>
        <end position="323"/>
    </location>
</feature>
<keyword evidence="12 17" id="KW-0460">Magnesium</keyword>
<gene>
    <name evidence="20" type="ORF">SAMN02745134_01887</name>
</gene>
<comment type="cofactor">
    <cofactor evidence="1">
        <name>Mg(2+)</name>
        <dbReference type="ChEBI" id="CHEBI:18420"/>
    </cofactor>
</comment>
<evidence type="ECO:0000256" key="11">
    <source>
        <dbReference type="ARBA" id="ARBA00022840"/>
    </source>
</evidence>
<dbReference type="InterPro" id="IPR015806">
    <property type="entry name" value="Pyrv_Knase_insert_dom_sf"/>
</dbReference>
<evidence type="ECO:0000256" key="2">
    <source>
        <dbReference type="ARBA" id="ARBA00001958"/>
    </source>
</evidence>
<dbReference type="AlphaFoldDB" id="A0A1W1XIL4"/>
<evidence type="ECO:0000256" key="16">
    <source>
        <dbReference type="NCBIfam" id="TIGR01064"/>
    </source>
</evidence>
<dbReference type="FunFam" id="3.20.20.60:FF:000001">
    <property type="entry name" value="Pyruvate kinase"/>
    <property type="match status" value="1"/>
</dbReference>
<dbReference type="NCBIfam" id="NF004491">
    <property type="entry name" value="PRK05826.1"/>
    <property type="match status" value="1"/>
</dbReference>
<proteinExistence type="inferred from homology"/>
<dbReference type="InterPro" id="IPR015813">
    <property type="entry name" value="Pyrv/PenolPyrv_kinase-like_dom"/>
</dbReference>
<dbReference type="NCBIfam" id="TIGR01064">
    <property type="entry name" value="pyruv_kin"/>
    <property type="match status" value="1"/>
</dbReference>
<sequence length="476" mass="51011">MQKTKMIFTVGPASESEEVLSKLIEAGMSASRHNFSHGDHEEHNGRITLVKKLREKYNKPIAIILDTKGPEIRTHNFDGGKLELQKGNKFTVVCGEEVLGDATKCSITYTDLYKDVVKGNTILIDDGLVGLTVDSIEGTDIHCTVANTGMVGSHKGINVPNVSIKLPAMTEKDKGDLIFGCQVGVDAIAASFVRKAADVIAIRDVLKANGGENIKIYSKVENQEGVDNIDEIIETSDGVMVARGDMGVEIPIEMVPLTQKMIIAKCNKAGKPVITATQMLDSMIRNPRPTRAEASDIANAIFDGTDAIMLSGESANGSYPVEAAQTMARIAQAAEKQLDYKEALKKRKETSTKNVADAISLATCETAGELNASAIVTATQTGSTARMVAKYRSECPVIAVTPDEKVARSLALSWGVYPIVAEKVVSTDELIVKSVEKAKEYNFVKDGDLVVVAAGIQVQLAGSTNMLKVHVVGSEK</sequence>
<keyword evidence="11" id="KW-0067">ATP-binding</keyword>
<evidence type="ECO:0000256" key="13">
    <source>
        <dbReference type="ARBA" id="ARBA00022958"/>
    </source>
</evidence>
<evidence type="ECO:0000256" key="17">
    <source>
        <dbReference type="RuleBase" id="RU000504"/>
    </source>
</evidence>
<dbReference type="PRINTS" id="PR01050">
    <property type="entry name" value="PYRUVTKNASE"/>
</dbReference>
<dbReference type="InterPro" id="IPR015795">
    <property type="entry name" value="Pyrv_Knase_C"/>
</dbReference>
<keyword evidence="15 20" id="KW-0670">Pyruvate</keyword>
<evidence type="ECO:0000256" key="9">
    <source>
        <dbReference type="ARBA" id="ARBA00022741"/>
    </source>
</evidence>
<evidence type="ECO:0000256" key="15">
    <source>
        <dbReference type="ARBA" id="ARBA00023317"/>
    </source>
</evidence>
<comment type="catalytic activity">
    <reaction evidence="17">
        <text>pyruvate + ATP = phosphoenolpyruvate + ADP + H(+)</text>
        <dbReference type="Rhea" id="RHEA:18157"/>
        <dbReference type="ChEBI" id="CHEBI:15361"/>
        <dbReference type="ChEBI" id="CHEBI:15378"/>
        <dbReference type="ChEBI" id="CHEBI:30616"/>
        <dbReference type="ChEBI" id="CHEBI:58702"/>
        <dbReference type="ChEBI" id="CHEBI:456216"/>
        <dbReference type="EC" id="2.7.1.40"/>
    </reaction>
</comment>
<comment type="cofactor">
    <cofactor evidence="2">
        <name>K(+)</name>
        <dbReference type="ChEBI" id="CHEBI:29103"/>
    </cofactor>
</comment>
<evidence type="ECO:0000256" key="8">
    <source>
        <dbReference type="ARBA" id="ARBA00022723"/>
    </source>
</evidence>
<evidence type="ECO:0000256" key="5">
    <source>
        <dbReference type="ARBA" id="ARBA00012142"/>
    </source>
</evidence>
<dbReference type="InterPro" id="IPR040442">
    <property type="entry name" value="Pyrv_kinase-like_dom_sf"/>
</dbReference>
<organism evidence="20 21">
    <name type="scientific">Clostridium acidisoli DSM 12555</name>
    <dbReference type="NCBI Taxonomy" id="1121291"/>
    <lineage>
        <taxon>Bacteria</taxon>
        <taxon>Bacillati</taxon>
        <taxon>Bacillota</taxon>
        <taxon>Clostridia</taxon>
        <taxon>Eubacteriales</taxon>
        <taxon>Clostridiaceae</taxon>
        <taxon>Clostridium</taxon>
    </lineage>
</organism>
<dbReference type="Pfam" id="PF02887">
    <property type="entry name" value="PK_C"/>
    <property type="match status" value="1"/>
</dbReference>
<evidence type="ECO:0000259" key="19">
    <source>
        <dbReference type="Pfam" id="PF02887"/>
    </source>
</evidence>
<dbReference type="InterPro" id="IPR015793">
    <property type="entry name" value="Pyrv_Knase_brl"/>
</dbReference>
<evidence type="ECO:0000259" key="18">
    <source>
        <dbReference type="Pfam" id="PF00224"/>
    </source>
</evidence>
<evidence type="ECO:0000256" key="6">
    <source>
        <dbReference type="ARBA" id="ARBA00018587"/>
    </source>
</evidence>
<dbReference type="InterPro" id="IPR001697">
    <property type="entry name" value="Pyr_Knase"/>
</dbReference>
<dbReference type="NCBIfam" id="NF004978">
    <property type="entry name" value="PRK06354.1"/>
    <property type="match status" value="1"/>
</dbReference>
<dbReference type="RefSeq" id="WP_084115455.1">
    <property type="nucleotide sequence ID" value="NZ_FWXH01000005.1"/>
</dbReference>
<keyword evidence="10 17" id="KW-0418">Kinase</keyword>
<dbReference type="InterPro" id="IPR036918">
    <property type="entry name" value="Pyrv_Knase_C_sf"/>
</dbReference>
<dbReference type="InterPro" id="IPR011037">
    <property type="entry name" value="Pyrv_Knase-like_insert_dom_sf"/>
</dbReference>
<evidence type="ECO:0000256" key="14">
    <source>
        <dbReference type="ARBA" id="ARBA00023152"/>
    </source>
</evidence>
<evidence type="ECO:0000256" key="7">
    <source>
        <dbReference type="ARBA" id="ARBA00022679"/>
    </source>
</evidence>
<reference evidence="20 21" key="1">
    <citation type="submission" date="2017-04" db="EMBL/GenBank/DDBJ databases">
        <authorList>
            <person name="Afonso C.L."/>
            <person name="Miller P.J."/>
            <person name="Scott M.A."/>
            <person name="Spackman E."/>
            <person name="Goraichik I."/>
            <person name="Dimitrov K.M."/>
            <person name="Suarez D.L."/>
            <person name="Swayne D.E."/>
        </authorList>
    </citation>
    <scope>NUCLEOTIDE SEQUENCE [LARGE SCALE GENOMIC DNA]</scope>
    <source>
        <strain evidence="20 21">DSM 12555</strain>
    </source>
</reference>
<dbReference type="Gene3D" id="2.40.33.10">
    <property type="entry name" value="PK beta-barrel domain-like"/>
    <property type="match status" value="1"/>
</dbReference>
<name>A0A1W1XIL4_9CLOT</name>
<dbReference type="PANTHER" id="PTHR11817">
    <property type="entry name" value="PYRUVATE KINASE"/>
    <property type="match status" value="1"/>
</dbReference>
<evidence type="ECO:0000256" key="3">
    <source>
        <dbReference type="ARBA" id="ARBA00004997"/>
    </source>
</evidence>
<keyword evidence="7 17" id="KW-0808">Transferase</keyword>
<accession>A0A1W1XIL4</accession>
<protein>
    <recommendedName>
        <fullName evidence="6 16">Pyruvate kinase</fullName>
        <ecNumber evidence="5 16">2.7.1.40</ecNumber>
    </recommendedName>
</protein>
<keyword evidence="9" id="KW-0547">Nucleotide-binding</keyword>
<dbReference type="SUPFAM" id="SSF51621">
    <property type="entry name" value="Phosphoenolpyruvate/pyruvate domain"/>
    <property type="match status" value="1"/>
</dbReference>
<dbReference type="Gene3D" id="3.20.20.60">
    <property type="entry name" value="Phosphoenolpyruvate-binding domains"/>
    <property type="match status" value="1"/>
</dbReference>
<dbReference type="GO" id="GO:0006950">
    <property type="term" value="P:response to stress"/>
    <property type="evidence" value="ECO:0007669"/>
    <property type="project" value="UniProtKB-ARBA"/>
</dbReference>
<evidence type="ECO:0000256" key="12">
    <source>
        <dbReference type="ARBA" id="ARBA00022842"/>
    </source>
</evidence>
<dbReference type="Gene3D" id="3.40.1380.20">
    <property type="entry name" value="Pyruvate kinase, C-terminal domain"/>
    <property type="match status" value="1"/>
</dbReference>
<feature type="domain" description="Pyruvate kinase C-terminal" evidence="19">
    <location>
        <begin position="357"/>
        <end position="470"/>
    </location>
</feature>
<keyword evidence="8" id="KW-0479">Metal-binding</keyword>
<dbReference type="SUPFAM" id="SSF52935">
    <property type="entry name" value="PK C-terminal domain-like"/>
    <property type="match status" value="1"/>
</dbReference>
<evidence type="ECO:0000256" key="1">
    <source>
        <dbReference type="ARBA" id="ARBA00001946"/>
    </source>
</evidence>
<dbReference type="Proteomes" id="UP000192468">
    <property type="component" value="Unassembled WGS sequence"/>
</dbReference>
<dbReference type="GO" id="GO:0016301">
    <property type="term" value="F:kinase activity"/>
    <property type="evidence" value="ECO:0007669"/>
    <property type="project" value="UniProtKB-KW"/>
</dbReference>
<dbReference type="EC" id="2.7.1.40" evidence="5 16"/>
<comment type="pathway">
    <text evidence="3 17">Carbohydrate degradation; glycolysis; pyruvate from D-glyceraldehyde 3-phosphate: step 5/5.</text>
</comment>
<dbReference type="GO" id="GO:0005524">
    <property type="term" value="F:ATP binding"/>
    <property type="evidence" value="ECO:0007669"/>
    <property type="project" value="UniProtKB-KW"/>
</dbReference>
<comment type="similarity">
    <text evidence="4 17">Belongs to the pyruvate kinase family.</text>
</comment>
<dbReference type="FunFam" id="2.40.33.10:FF:000001">
    <property type="entry name" value="Pyruvate kinase"/>
    <property type="match status" value="1"/>
</dbReference>